<organism evidence="1 2">
    <name type="scientific">Burkholderia phage BCSR52</name>
    <dbReference type="NCBI Taxonomy" id="2805748"/>
    <lineage>
        <taxon>Viruses</taxon>
        <taxon>Duplodnaviria</taxon>
        <taxon>Heunggongvirae</taxon>
        <taxon>Uroviricota</taxon>
        <taxon>Caudoviricetes</taxon>
        <taxon>Lindbergviridae</taxon>
        <taxon>Irusalimvirus</taxon>
        <taxon>Irusalimvirus BCSR52</taxon>
    </lineage>
</organism>
<evidence type="ECO:0000313" key="1">
    <source>
        <dbReference type="EMBL" id="QRE00440.1"/>
    </source>
</evidence>
<dbReference type="EMBL" id="MW460246">
    <property type="protein sequence ID" value="QRE00440.1"/>
    <property type="molecule type" value="Genomic_DNA"/>
</dbReference>
<name>A0A889IQE6_9CAUD</name>
<sequence length="59" mass="6910">MSGFARVELEFNVGWIATNPENFSERFERFFEDHSSDDWTIESKVRPGYLTLIATHKSL</sequence>
<keyword evidence="2" id="KW-1185">Reference proteome</keyword>
<accession>A0A889IQE6</accession>
<reference evidence="1" key="1">
    <citation type="submission" date="2021-01" db="EMBL/GenBank/DDBJ databases">
        <authorList>
            <person name="Rakov C."/>
            <person name="Alkalay-Oren S."/>
            <person name="Coppenhagen-Glazer S."/>
            <person name="Hazan R."/>
        </authorList>
    </citation>
    <scope>NUCLEOTIDE SEQUENCE</scope>
</reference>
<proteinExistence type="predicted"/>
<protein>
    <submittedName>
        <fullName evidence="1">Uncharacterized protein</fullName>
    </submittedName>
</protein>
<evidence type="ECO:0000313" key="2">
    <source>
        <dbReference type="Proteomes" id="UP000622430"/>
    </source>
</evidence>
<dbReference type="Proteomes" id="UP000622430">
    <property type="component" value="Segment"/>
</dbReference>